<comment type="caution">
    <text evidence="2">The sequence shown here is derived from an EMBL/GenBank/DDBJ whole genome shotgun (WGS) entry which is preliminary data.</text>
</comment>
<organism evidence="2 3">
    <name type="scientific">Lasiosphaeris hirsuta</name>
    <dbReference type="NCBI Taxonomy" id="260670"/>
    <lineage>
        <taxon>Eukaryota</taxon>
        <taxon>Fungi</taxon>
        <taxon>Dikarya</taxon>
        <taxon>Ascomycota</taxon>
        <taxon>Pezizomycotina</taxon>
        <taxon>Sordariomycetes</taxon>
        <taxon>Sordariomycetidae</taxon>
        <taxon>Sordariales</taxon>
        <taxon>Lasiosphaeriaceae</taxon>
        <taxon>Lasiosphaeris</taxon>
    </lineage>
</organism>
<proteinExistence type="predicted"/>
<feature type="non-terminal residue" evidence="2">
    <location>
        <position position="1"/>
    </location>
</feature>
<name>A0AA40AFF7_9PEZI</name>
<dbReference type="Proteomes" id="UP001172102">
    <property type="component" value="Unassembled WGS sequence"/>
</dbReference>
<evidence type="ECO:0000256" key="1">
    <source>
        <dbReference type="SAM" id="MobiDB-lite"/>
    </source>
</evidence>
<gene>
    <name evidence="2" type="ORF">B0H67DRAFT_491034</name>
</gene>
<dbReference type="AlphaFoldDB" id="A0AA40AFF7"/>
<keyword evidence="3" id="KW-1185">Reference proteome</keyword>
<protein>
    <submittedName>
        <fullName evidence="2">Uncharacterized protein</fullName>
    </submittedName>
</protein>
<reference evidence="2" key="1">
    <citation type="submission" date="2023-06" db="EMBL/GenBank/DDBJ databases">
        <title>Genome-scale phylogeny and comparative genomics of the fungal order Sordariales.</title>
        <authorList>
            <consortium name="Lawrence Berkeley National Laboratory"/>
            <person name="Hensen N."/>
            <person name="Bonometti L."/>
            <person name="Westerberg I."/>
            <person name="Brannstrom I.O."/>
            <person name="Guillou S."/>
            <person name="Cros-Aarteil S."/>
            <person name="Calhoun S."/>
            <person name="Haridas S."/>
            <person name="Kuo A."/>
            <person name="Mondo S."/>
            <person name="Pangilinan J."/>
            <person name="Riley R."/>
            <person name="Labutti K."/>
            <person name="Andreopoulos B."/>
            <person name="Lipzen A."/>
            <person name="Chen C."/>
            <person name="Yanf M."/>
            <person name="Daum C."/>
            <person name="Ng V."/>
            <person name="Clum A."/>
            <person name="Steindorff A."/>
            <person name="Ohm R."/>
            <person name="Martin F."/>
            <person name="Silar P."/>
            <person name="Natvig D."/>
            <person name="Lalanne C."/>
            <person name="Gautier V."/>
            <person name="Ament-Velasquez S.L."/>
            <person name="Kruys A."/>
            <person name="Hutchinson M.I."/>
            <person name="Powell A.J."/>
            <person name="Barry K."/>
            <person name="Miller A.N."/>
            <person name="Grigoriev I.V."/>
            <person name="Debuchy R."/>
            <person name="Gladieux P."/>
            <person name="Thoren M.H."/>
            <person name="Johannesson H."/>
        </authorList>
    </citation>
    <scope>NUCLEOTIDE SEQUENCE</scope>
    <source>
        <strain evidence="2">SMH4607-1</strain>
    </source>
</reference>
<dbReference type="EMBL" id="JAUKUA010000004">
    <property type="protein sequence ID" value="KAK0714864.1"/>
    <property type="molecule type" value="Genomic_DNA"/>
</dbReference>
<evidence type="ECO:0000313" key="3">
    <source>
        <dbReference type="Proteomes" id="UP001172102"/>
    </source>
</evidence>
<evidence type="ECO:0000313" key="2">
    <source>
        <dbReference type="EMBL" id="KAK0714864.1"/>
    </source>
</evidence>
<feature type="region of interest" description="Disordered" evidence="1">
    <location>
        <begin position="71"/>
        <end position="102"/>
    </location>
</feature>
<sequence length="153" mass="18326">IYIYVSPQDFNRLDQESELYRRRIRFRRYNAKERFLIVVILGTPHERLHVQLYQEYTRQIDRMGLEDAWGSDGATTWRPGGNRGEGDSSGRPRPRPNGRSWPTLIIEAGDLSSLEKLREDIRWWFLESEHYVRNYYRLDRQYTGRDSSIACCH</sequence>
<accession>A0AA40AFF7</accession>